<gene>
    <name evidence="2" type="ORF">MLAC_36150</name>
</gene>
<protein>
    <submittedName>
        <fullName evidence="2">Uncharacterized protein</fullName>
    </submittedName>
</protein>
<sequence>MTKRATRSATATPNTTSICGSPSAGYPTTSNVPASLHFDTVGSIRHSGARFPYERSVAGTPISGDSHSGTHSHGHVIRTENMFATEQRNGSGRGFPHGSSEPAAAATDFDPWGAW</sequence>
<reference evidence="2 3" key="1">
    <citation type="journal article" date="2019" name="Emerg. Microbes Infect.">
        <title>Comprehensive subspecies identification of 175 nontuberculous mycobacteria species based on 7547 genomic profiles.</title>
        <authorList>
            <person name="Matsumoto Y."/>
            <person name="Kinjo T."/>
            <person name="Motooka D."/>
            <person name="Nabeya D."/>
            <person name="Jung N."/>
            <person name="Uechi K."/>
            <person name="Horii T."/>
            <person name="Iida T."/>
            <person name="Fujita J."/>
            <person name="Nakamura S."/>
        </authorList>
    </citation>
    <scope>NUCLEOTIDE SEQUENCE [LARGE SCALE GENOMIC DNA]</scope>
    <source>
        <strain evidence="2 3">JCM 15657</strain>
    </source>
</reference>
<dbReference type="EMBL" id="AP022581">
    <property type="protein sequence ID" value="BBX98321.1"/>
    <property type="molecule type" value="Genomic_DNA"/>
</dbReference>
<evidence type="ECO:0000313" key="3">
    <source>
        <dbReference type="Proteomes" id="UP000466396"/>
    </source>
</evidence>
<dbReference type="KEGG" id="mlj:MLAC_36150"/>
<dbReference type="AlphaFoldDB" id="A0A7I7NR90"/>
<dbReference type="Proteomes" id="UP000466396">
    <property type="component" value="Chromosome"/>
</dbReference>
<name>A0A7I7NR90_9MYCO</name>
<feature type="region of interest" description="Disordered" evidence="1">
    <location>
        <begin position="87"/>
        <end position="115"/>
    </location>
</feature>
<evidence type="ECO:0000313" key="2">
    <source>
        <dbReference type="EMBL" id="BBX98321.1"/>
    </source>
</evidence>
<feature type="compositionally biased region" description="Polar residues" evidence="1">
    <location>
        <begin position="7"/>
        <end position="31"/>
    </location>
</feature>
<evidence type="ECO:0000256" key="1">
    <source>
        <dbReference type="SAM" id="MobiDB-lite"/>
    </source>
</evidence>
<proteinExistence type="predicted"/>
<organism evidence="2 3">
    <name type="scientific">Mycobacterium lacus</name>
    <dbReference type="NCBI Taxonomy" id="169765"/>
    <lineage>
        <taxon>Bacteria</taxon>
        <taxon>Bacillati</taxon>
        <taxon>Actinomycetota</taxon>
        <taxon>Actinomycetes</taxon>
        <taxon>Mycobacteriales</taxon>
        <taxon>Mycobacteriaceae</taxon>
        <taxon>Mycobacterium</taxon>
    </lineage>
</organism>
<keyword evidence="3" id="KW-1185">Reference proteome</keyword>
<accession>A0A7I7NR90</accession>
<feature type="region of interest" description="Disordered" evidence="1">
    <location>
        <begin position="1"/>
        <end position="31"/>
    </location>
</feature>